<organism evidence="2 3">
    <name type="scientific">Plasmodium falciparum (isolate NF54)</name>
    <dbReference type="NCBI Taxonomy" id="5843"/>
    <lineage>
        <taxon>Eukaryota</taxon>
        <taxon>Sar</taxon>
        <taxon>Alveolata</taxon>
        <taxon>Apicomplexa</taxon>
        <taxon>Aconoidasida</taxon>
        <taxon>Haemosporida</taxon>
        <taxon>Plasmodiidae</taxon>
        <taxon>Plasmodium</taxon>
        <taxon>Plasmodium (Laverania)</taxon>
    </lineage>
</organism>
<dbReference type="AlphaFoldDB" id="W7K967"/>
<evidence type="ECO:0000313" key="2">
    <source>
        <dbReference type="EMBL" id="EWC86337.1"/>
    </source>
</evidence>
<reference evidence="2 3" key="1">
    <citation type="submission" date="2013-02" db="EMBL/GenBank/DDBJ databases">
        <title>The Genome Sequence of Plasmodium falciparum NF54.</title>
        <authorList>
            <consortium name="The Broad Institute Genome Sequencing Platform"/>
            <consortium name="The Broad Institute Genome Sequencing Center for Infectious Disease"/>
            <person name="Neafsey D."/>
            <person name="Cheeseman I."/>
            <person name="Volkman S."/>
            <person name="Adams J."/>
            <person name="Walker B."/>
            <person name="Young S.K."/>
            <person name="Zeng Q."/>
            <person name="Gargeya S."/>
            <person name="Fitzgerald M."/>
            <person name="Haas B."/>
            <person name="Abouelleil A."/>
            <person name="Alvarado L."/>
            <person name="Arachchi H.M."/>
            <person name="Berlin A.M."/>
            <person name="Chapman S.B."/>
            <person name="Dewar J."/>
            <person name="Goldberg J."/>
            <person name="Griggs A."/>
            <person name="Gujja S."/>
            <person name="Hansen M."/>
            <person name="Howarth C."/>
            <person name="Imamovic A."/>
            <person name="Larimer J."/>
            <person name="McCowan C."/>
            <person name="Murphy C."/>
            <person name="Neiman D."/>
            <person name="Pearson M."/>
            <person name="Priest M."/>
            <person name="Roberts A."/>
            <person name="Saif S."/>
            <person name="Shea T."/>
            <person name="Sisk P."/>
            <person name="Sykes S."/>
            <person name="Wortman J."/>
            <person name="Nusbaum C."/>
            <person name="Birren B."/>
        </authorList>
    </citation>
    <scope>NUCLEOTIDE SEQUENCE [LARGE SCALE GENOMIC DNA]</scope>
    <source>
        <strain evidence="2 3">NF54</strain>
    </source>
</reference>
<gene>
    <name evidence="2" type="ORF">PFNF54_05067</name>
</gene>
<feature type="transmembrane region" description="Helical" evidence="1">
    <location>
        <begin position="37"/>
        <end position="56"/>
    </location>
</feature>
<sequence length="102" mass="12618">MSTKNMPMNIYLNKNYILILYKFHFKKKKEKKKKFTYIYNIYNILIYFNSPLLIYIESNLEELLTFCFIIKNICYCFVFCILSHSLFILLLIIFFILFKKFF</sequence>
<keyword evidence="3" id="KW-1185">Reference proteome</keyword>
<proteinExistence type="predicted"/>
<dbReference type="EMBL" id="KE123877">
    <property type="protein sequence ID" value="EWC86337.1"/>
    <property type="molecule type" value="Genomic_DNA"/>
</dbReference>
<feature type="transmembrane region" description="Helical" evidence="1">
    <location>
        <begin position="68"/>
        <end position="98"/>
    </location>
</feature>
<name>W7K967_PLAFO</name>
<keyword evidence="1" id="KW-1133">Transmembrane helix</keyword>
<protein>
    <submittedName>
        <fullName evidence="2">Uncharacterized protein</fullName>
    </submittedName>
</protein>
<evidence type="ECO:0000313" key="3">
    <source>
        <dbReference type="Proteomes" id="UP000030673"/>
    </source>
</evidence>
<accession>W7K967</accession>
<keyword evidence="1" id="KW-0812">Transmembrane</keyword>
<dbReference type="Proteomes" id="UP000030673">
    <property type="component" value="Unassembled WGS sequence"/>
</dbReference>
<keyword evidence="1" id="KW-0472">Membrane</keyword>
<evidence type="ECO:0000256" key="1">
    <source>
        <dbReference type="SAM" id="Phobius"/>
    </source>
</evidence>